<organism evidence="2 3">
    <name type="scientific">Aeromicrobium endophyticum</name>
    <dbReference type="NCBI Taxonomy" id="2292704"/>
    <lineage>
        <taxon>Bacteria</taxon>
        <taxon>Bacillati</taxon>
        <taxon>Actinomycetota</taxon>
        <taxon>Actinomycetes</taxon>
        <taxon>Propionibacteriales</taxon>
        <taxon>Nocardioidaceae</taxon>
        <taxon>Aeromicrobium</taxon>
    </lineage>
</organism>
<feature type="domain" description="Reverse transcriptase" evidence="1">
    <location>
        <begin position="103"/>
        <end position="366"/>
    </location>
</feature>
<dbReference type="EMBL" id="QUBR01000001">
    <property type="protein sequence ID" value="REK72597.1"/>
    <property type="molecule type" value="Genomic_DNA"/>
</dbReference>
<evidence type="ECO:0000313" key="3">
    <source>
        <dbReference type="Proteomes" id="UP000265581"/>
    </source>
</evidence>
<dbReference type="Proteomes" id="UP000265581">
    <property type="component" value="Unassembled WGS sequence"/>
</dbReference>
<dbReference type="RefSeq" id="WP_119702709.1">
    <property type="nucleotide sequence ID" value="NZ_JBHSOI010000001.1"/>
</dbReference>
<evidence type="ECO:0000259" key="1">
    <source>
        <dbReference type="PROSITE" id="PS50878"/>
    </source>
</evidence>
<reference evidence="2 3" key="1">
    <citation type="submission" date="2018-08" db="EMBL/GenBank/DDBJ databases">
        <title>Aeromicrobium sp. M2KJ-4, whole genome shotgun sequence.</title>
        <authorList>
            <person name="Tuo L."/>
        </authorList>
    </citation>
    <scope>NUCLEOTIDE SEQUENCE [LARGE SCALE GENOMIC DNA]</scope>
    <source>
        <strain evidence="2 3">M2KJ-4</strain>
    </source>
</reference>
<dbReference type="Pfam" id="PF00078">
    <property type="entry name" value="RVT_1"/>
    <property type="match status" value="1"/>
</dbReference>
<dbReference type="AlphaFoldDB" id="A0A371P9H9"/>
<protein>
    <recommendedName>
        <fullName evidence="1">Reverse transcriptase domain-containing protein</fullName>
    </recommendedName>
</protein>
<accession>A0A371P9H9</accession>
<dbReference type="NCBIfam" id="NF041748">
    <property type="entry name" value="Drt3b"/>
    <property type="match status" value="1"/>
</dbReference>
<dbReference type="PROSITE" id="PS50878">
    <property type="entry name" value="RT_POL"/>
    <property type="match status" value="1"/>
</dbReference>
<dbReference type="CDD" id="cd01646">
    <property type="entry name" value="RT_Bac_retron_I"/>
    <property type="match status" value="1"/>
</dbReference>
<proteinExistence type="predicted"/>
<comment type="caution">
    <text evidence="2">The sequence shown here is derived from an EMBL/GenBank/DDBJ whole genome shotgun (WGS) entry which is preliminary data.</text>
</comment>
<evidence type="ECO:0000313" key="2">
    <source>
        <dbReference type="EMBL" id="REK72597.1"/>
    </source>
</evidence>
<gene>
    <name evidence="2" type="ORF">DX116_03005</name>
</gene>
<keyword evidence="3" id="KW-1185">Reference proteome</keyword>
<name>A0A371P9H9_9ACTN</name>
<sequence>MPRKHRVDVKHTPARVVVSEILPYEVPVGFDNLGLYKFLIAAKMQRHESRVHFSGTHPEMAVVLKIIFGSDTDVQPLPGGGYSIPTKSVEASTVPFQFLVRHKANQSRALSIAHPASQIGLVDFYDQFRSLLLLHTSTSPFSIRHPSRIARYTTFNDSVFSELKSAPGGSVEAEDREYARLRSYFVYRRFDNVYKFYESPEYRRHEKKFGHLLRLDVTKCFDSVYTHSIAWAVFGKNSSKLGLRQHPPKGTPRSFADEFDTRIRAMNDNETHGILIGPEVSRIFAEIILQRVDSDVEESLRADGILQGRDYEILRYVDDYFVFMRDTDQRDHIVRTLEDCLRPFRFHLNSAKEEINTTPFISALSVAKGRLWSDLEDRLCLHVDVVHGSSIEGYVDFRSSANSMISAYKTTLRETDLNPLDLVNSCLALIETRLEFEIEKFLNVDSQRLKVPTPADRERCAFYNRRNFMAALHAAVEFAFYVYGGSPRVGPAIKLARLVSLCRKAAKTTECSLDDRGRLDDLISTELTIQLNRNPLTQEASVESLYLLTLLAELGDEYAISLPSLCDFAGISAVGSHFHLPDWYNVLIVSDLLRFVTGNSQYMPILRAIEAWIVARCIDLESRGRREAEQPLLVLNVLAAPAISADTKYQILRLYGVKSRAEALLVSQSQDRWFTNWNIEDLHAELLYKRVQEVY</sequence>
<dbReference type="InterPro" id="IPR000477">
    <property type="entry name" value="RT_dom"/>
</dbReference>